<sequence>MPLSAALRSLLEAPRYAARTSVHANVVLSAGVTGSPRSPPRLPILHALFEQIVSEAASRGVAWGEWLTISTATLFALNAPGSLRAMLNYVVRHEGALRPLPDRVDRACLMREAGLKCLGLIGTPKTINNLAALRAEVDTDEELAAAMPKEARRYVVTPDPSDIRADMWHRVTQAGNQLWDDIYSKQAQKLRHILAHSHPDLGLYIIQNEYGPLFAPPPAYHEGMAEPAWEINRLRMSLVAIASLHAQGGVAPQVTSHIYGLLRARDRVAHVQGPEAQGLDFLTTEVGAQWVIEMINEIAFPPHVGRCRMTDDAPVSEGPHVWAQRGDQERLRSWIAAGGDVTMRDSEGITLLHWAAINGHVACCRMLLERGADVHAIAGALRATPLHWCARNGHTQVLSLLFEHGADPLAKDGQGFHCLHLATQSSLVMGIVFMLEQEVFGADQHLDSQDAQGHTALMWAAFQGDALSVDVLLKYGARLDTVDDDGLTPLHWAVVNGSALCIQRLVAAGSRLDTRERAGKTPKELAYELGTAHAFRQGMALNRLDETGVPRKARLSPAMKEVLIFAVPLLMYSTTFSLSSRAPWFLAPFVFFLGILGTHVIVARGILGCHSPRQLHSTRYFLSLLCLSLVWVGLGLGFSVAHGPIRTSAVVGLGVTLSFVSGCLALCVCKSPGACAKPVSLAQRRSDVLSLAQRGELHGLFFLGNKNHRAFMAMLLATQLGLPWYLWHVVRFFQAQVPASLVRAQTCPLPHACAAVQYDGVLYYSAVWLFITEFWLLILTVSQLYQVASQFTTFERSNLSRYGFMGGRPDAGMQGQAGYMRQQRERLAAQGHSPAEIHRLLHGRTVPRRGWCGSLCQSGSALLALVGLELYTRPTLAGAPSSNPFDTGCLANCADFWTAGGYSHTDYASLYEVPEPDTKKAQ</sequence>
<keyword evidence="3 4" id="KW-0040">ANK repeat</keyword>
<evidence type="ECO:0000256" key="5">
    <source>
        <dbReference type="SAM" id="Phobius"/>
    </source>
</evidence>
<keyword evidence="7" id="KW-1185">Reference proteome</keyword>
<accession>A0AAF0IZS1</accession>
<dbReference type="GO" id="GO:0019706">
    <property type="term" value="F:protein-cysteine S-palmitoyltransferase activity"/>
    <property type="evidence" value="ECO:0007669"/>
    <property type="project" value="UniProtKB-EC"/>
</dbReference>
<dbReference type="Gene3D" id="1.20.1290.10">
    <property type="entry name" value="AhpD-like"/>
    <property type="match status" value="1"/>
</dbReference>
<dbReference type="InterPro" id="IPR002110">
    <property type="entry name" value="Ankyrin_rpt"/>
</dbReference>
<proteinExistence type="predicted"/>
<dbReference type="PROSITE" id="PS50088">
    <property type="entry name" value="ANK_REPEAT"/>
    <property type="match status" value="4"/>
</dbReference>
<keyword evidence="5" id="KW-0812">Transmembrane</keyword>
<evidence type="ECO:0000256" key="1">
    <source>
        <dbReference type="ARBA" id="ARBA00012210"/>
    </source>
</evidence>
<organism evidence="6 7">
    <name type="scientific">Malassezia equina</name>
    <dbReference type="NCBI Taxonomy" id="1381935"/>
    <lineage>
        <taxon>Eukaryota</taxon>
        <taxon>Fungi</taxon>
        <taxon>Dikarya</taxon>
        <taxon>Basidiomycota</taxon>
        <taxon>Ustilaginomycotina</taxon>
        <taxon>Malasseziomycetes</taxon>
        <taxon>Malasseziales</taxon>
        <taxon>Malasseziaceae</taxon>
        <taxon>Malassezia</taxon>
    </lineage>
</organism>
<feature type="repeat" description="ANK" evidence="4">
    <location>
        <begin position="347"/>
        <end position="379"/>
    </location>
</feature>
<feature type="repeat" description="ANK" evidence="4">
    <location>
        <begin position="381"/>
        <end position="413"/>
    </location>
</feature>
<dbReference type="SUPFAM" id="SSF48403">
    <property type="entry name" value="Ankyrin repeat"/>
    <property type="match status" value="1"/>
</dbReference>
<feature type="transmembrane region" description="Helical" evidence="5">
    <location>
        <begin position="585"/>
        <end position="607"/>
    </location>
</feature>
<dbReference type="PANTHER" id="PTHR24161">
    <property type="entry name" value="ANK_REP_REGION DOMAIN-CONTAINING PROTEIN-RELATED"/>
    <property type="match status" value="1"/>
</dbReference>
<feature type="repeat" description="ANK" evidence="4">
    <location>
        <begin position="452"/>
        <end position="484"/>
    </location>
</feature>
<dbReference type="InterPro" id="IPR036770">
    <property type="entry name" value="Ankyrin_rpt-contain_sf"/>
</dbReference>
<name>A0AAF0IZS1_9BASI</name>
<dbReference type="Pfam" id="PF12796">
    <property type="entry name" value="Ank_2"/>
    <property type="match status" value="2"/>
</dbReference>
<gene>
    <name evidence="6" type="ORF">MEQU1_002551</name>
</gene>
<dbReference type="AlphaFoldDB" id="A0AAF0IZS1"/>
<feature type="transmembrane region" description="Helical" evidence="5">
    <location>
        <begin position="761"/>
        <end position="781"/>
    </location>
</feature>
<dbReference type="Proteomes" id="UP001214415">
    <property type="component" value="Chromosome 4"/>
</dbReference>
<dbReference type="InterPro" id="IPR029032">
    <property type="entry name" value="AhpD-like"/>
</dbReference>
<dbReference type="SMART" id="SM00248">
    <property type="entry name" value="ANK"/>
    <property type="match status" value="5"/>
</dbReference>
<reference evidence="6" key="1">
    <citation type="submission" date="2023-03" db="EMBL/GenBank/DDBJ databases">
        <title>Mating type loci evolution in Malassezia.</title>
        <authorList>
            <person name="Coelho M.A."/>
        </authorList>
    </citation>
    <scope>NUCLEOTIDE SEQUENCE</scope>
    <source>
        <strain evidence="6">CBS 12830</strain>
    </source>
</reference>
<dbReference type="EMBL" id="CP119903">
    <property type="protein sequence ID" value="WFD23857.1"/>
    <property type="molecule type" value="Genomic_DNA"/>
</dbReference>
<keyword evidence="5" id="KW-0472">Membrane</keyword>
<protein>
    <recommendedName>
        <fullName evidence="1">protein S-acyltransferase</fullName>
        <ecNumber evidence="1">2.3.1.225</ecNumber>
    </recommendedName>
</protein>
<dbReference type="PROSITE" id="PS50297">
    <property type="entry name" value="ANK_REP_REGION"/>
    <property type="match status" value="4"/>
</dbReference>
<dbReference type="PANTHER" id="PTHR24161:SF85">
    <property type="entry name" value="PALMITOYLTRANSFERASE HIP14"/>
    <property type="match status" value="1"/>
</dbReference>
<keyword evidence="5" id="KW-1133">Transmembrane helix</keyword>
<feature type="repeat" description="ANK" evidence="4">
    <location>
        <begin position="485"/>
        <end position="517"/>
    </location>
</feature>
<evidence type="ECO:0000256" key="3">
    <source>
        <dbReference type="ARBA" id="ARBA00023043"/>
    </source>
</evidence>
<evidence type="ECO:0000313" key="7">
    <source>
        <dbReference type="Proteomes" id="UP001214415"/>
    </source>
</evidence>
<evidence type="ECO:0000256" key="4">
    <source>
        <dbReference type="PROSITE-ProRule" id="PRU00023"/>
    </source>
</evidence>
<evidence type="ECO:0000256" key="2">
    <source>
        <dbReference type="ARBA" id="ARBA00022737"/>
    </source>
</evidence>
<keyword evidence="2" id="KW-0677">Repeat</keyword>
<evidence type="ECO:0000313" key="6">
    <source>
        <dbReference type="EMBL" id="WFD23857.1"/>
    </source>
</evidence>
<feature type="transmembrane region" description="Helical" evidence="5">
    <location>
        <begin position="647"/>
        <end position="668"/>
    </location>
</feature>
<dbReference type="EC" id="2.3.1.225" evidence="1"/>
<dbReference type="Gene3D" id="1.25.40.20">
    <property type="entry name" value="Ankyrin repeat-containing domain"/>
    <property type="match status" value="2"/>
</dbReference>
<feature type="transmembrane region" description="Helical" evidence="5">
    <location>
        <begin position="619"/>
        <end position="641"/>
    </location>
</feature>